<dbReference type="EMBL" id="NHTK01001339">
    <property type="protein sequence ID" value="PPR00014.1"/>
    <property type="molecule type" value="Genomic_DNA"/>
</dbReference>
<gene>
    <name evidence="6" type="ORF">CVT24_009021</name>
</gene>
<protein>
    <submittedName>
        <fullName evidence="6">Uncharacterized protein</fullName>
    </submittedName>
</protein>
<dbReference type="Proteomes" id="UP000284842">
    <property type="component" value="Unassembled WGS sequence"/>
</dbReference>
<dbReference type="STRING" id="181874.A0A409YAI3"/>
<name>A0A409YAI3_9AGAR</name>
<proteinExistence type="inferred from homology"/>
<dbReference type="CDD" id="cd06464">
    <property type="entry name" value="ACD_sHsps-like"/>
    <property type="match status" value="1"/>
</dbReference>
<dbReference type="InterPro" id="IPR008978">
    <property type="entry name" value="HSP20-like_chaperone"/>
</dbReference>
<dbReference type="Gene3D" id="2.60.40.790">
    <property type="match status" value="1"/>
</dbReference>
<dbReference type="InterPro" id="IPR031107">
    <property type="entry name" value="Small_HSP"/>
</dbReference>
<evidence type="ECO:0000256" key="2">
    <source>
        <dbReference type="PROSITE-ProRule" id="PRU00285"/>
    </source>
</evidence>
<evidence type="ECO:0000256" key="1">
    <source>
        <dbReference type="ARBA" id="ARBA00023016"/>
    </source>
</evidence>
<sequence>MSSVFFYEPFYDLDRFIDEAFSACPAGQVCRSQLSRADDTSEAVRALKPKMDLHENSEQNIVTATFELPGVSKEDLSIDLHNGRLTISAETKQSPEHDANGYAVRERRFGKWSRTLKLPQGIKEDEVKASMNDGVLTVTFPKTTPELAPKKITIS</sequence>
<dbReference type="SUPFAM" id="SSF49764">
    <property type="entry name" value="HSP20-like chaperones"/>
    <property type="match status" value="1"/>
</dbReference>
<keyword evidence="1" id="KW-0346">Stress response</keyword>
<dbReference type="InterPro" id="IPR002068">
    <property type="entry name" value="A-crystallin/Hsp20_dom"/>
</dbReference>
<evidence type="ECO:0000259" key="5">
    <source>
        <dbReference type="PROSITE" id="PS51203"/>
    </source>
</evidence>
<comment type="caution">
    <text evidence="6">The sequence shown here is derived from an EMBL/GenBank/DDBJ whole genome shotgun (WGS) entry which is preliminary data.</text>
</comment>
<evidence type="ECO:0000256" key="3">
    <source>
        <dbReference type="RuleBase" id="RU003616"/>
    </source>
</evidence>
<dbReference type="OrthoDB" id="1431247at2759"/>
<evidence type="ECO:0000259" key="4">
    <source>
        <dbReference type="PROSITE" id="PS01031"/>
    </source>
</evidence>
<dbReference type="InterPro" id="IPR007052">
    <property type="entry name" value="CS_dom"/>
</dbReference>
<dbReference type="PANTHER" id="PTHR11527">
    <property type="entry name" value="HEAT-SHOCK PROTEIN 20 FAMILY MEMBER"/>
    <property type="match status" value="1"/>
</dbReference>
<feature type="domain" description="CS" evidence="5">
    <location>
        <begin position="46"/>
        <end position="153"/>
    </location>
</feature>
<dbReference type="FunCoup" id="A0A409YAI3">
    <property type="interactions" value="151"/>
</dbReference>
<comment type="similarity">
    <text evidence="2 3">Belongs to the small heat shock protein (HSP20) family.</text>
</comment>
<dbReference type="AlphaFoldDB" id="A0A409YAI3"/>
<dbReference type="InParanoid" id="A0A409YAI3"/>
<dbReference type="Pfam" id="PF00011">
    <property type="entry name" value="HSP20"/>
    <property type="match status" value="1"/>
</dbReference>
<keyword evidence="7" id="KW-1185">Reference proteome</keyword>
<reference evidence="6 7" key="1">
    <citation type="journal article" date="2018" name="Evol. Lett.">
        <title>Horizontal gene cluster transfer increased hallucinogenic mushroom diversity.</title>
        <authorList>
            <person name="Reynolds H.T."/>
            <person name="Vijayakumar V."/>
            <person name="Gluck-Thaler E."/>
            <person name="Korotkin H.B."/>
            <person name="Matheny P.B."/>
            <person name="Slot J.C."/>
        </authorList>
    </citation>
    <scope>NUCLEOTIDE SEQUENCE [LARGE SCALE GENOMIC DNA]</scope>
    <source>
        <strain evidence="6 7">2629</strain>
    </source>
</reference>
<feature type="domain" description="SHSP" evidence="4">
    <location>
        <begin position="42"/>
        <end position="155"/>
    </location>
</feature>
<dbReference type="PROSITE" id="PS51203">
    <property type="entry name" value="CS"/>
    <property type="match status" value="1"/>
</dbReference>
<evidence type="ECO:0000313" key="7">
    <source>
        <dbReference type="Proteomes" id="UP000284842"/>
    </source>
</evidence>
<accession>A0A409YAI3</accession>
<evidence type="ECO:0000313" key="6">
    <source>
        <dbReference type="EMBL" id="PPR00014.1"/>
    </source>
</evidence>
<organism evidence="6 7">
    <name type="scientific">Panaeolus cyanescens</name>
    <dbReference type="NCBI Taxonomy" id="181874"/>
    <lineage>
        <taxon>Eukaryota</taxon>
        <taxon>Fungi</taxon>
        <taxon>Dikarya</taxon>
        <taxon>Basidiomycota</taxon>
        <taxon>Agaricomycotina</taxon>
        <taxon>Agaricomycetes</taxon>
        <taxon>Agaricomycetidae</taxon>
        <taxon>Agaricales</taxon>
        <taxon>Agaricineae</taxon>
        <taxon>Galeropsidaceae</taxon>
        <taxon>Panaeolus</taxon>
    </lineage>
</organism>
<dbReference type="PROSITE" id="PS01031">
    <property type="entry name" value="SHSP"/>
    <property type="match status" value="1"/>
</dbReference>